<name>V4B017_LOTGI</name>
<accession>V4B017</accession>
<reference evidence="2 3" key="1">
    <citation type="journal article" date="2013" name="Nature">
        <title>Insights into bilaterian evolution from three spiralian genomes.</title>
        <authorList>
            <person name="Simakov O."/>
            <person name="Marletaz F."/>
            <person name="Cho S.J."/>
            <person name="Edsinger-Gonzales E."/>
            <person name="Havlak P."/>
            <person name="Hellsten U."/>
            <person name="Kuo D.H."/>
            <person name="Larsson T."/>
            <person name="Lv J."/>
            <person name="Arendt D."/>
            <person name="Savage R."/>
            <person name="Osoegawa K."/>
            <person name="de Jong P."/>
            <person name="Grimwood J."/>
            <person name="Chapman J.A."/>
            <person name="Shapiro H."/>
            <person name="Aerts A."/>
            <person name="Otillar R.P."/>
            <person name="Terry A.Y."/>
            <person name="Boore J.L."/>
            <person name="Grigoriev I.V."/>
            <person name="Lindberg D.R."/>
            <person name="Seaver E.C."/>
            <person name="Weisblat D.A."/>
            <person name="Putnam N.H."/>
            <person name="Rokhsar D.S."/>
        </authorList>
    </citation>
    <scope>NUCLEOTIDE SEQUENCE [LARGE SCALE GENOMIC DNA]</scope>
</reference>
<keyword evidence="3" id="KW-1185">Reference proteome</keyword>
<dbReference type="AlphaFoldDB" id="V4B017"/>
<evidence type="ECO:0000313" key="3">
    <source>
        <dbReference type="Proteomes" id="UP000030746"/>
    </source>
</evidence>
<dbReference type="RefSeq" id="XP_009049832.1">
    <property type="nucleotide sequence ID" value="XM_009051584.1"/>
</dbReference>
<dbReference type="KEGG" id="lgi:LOTGIDRAFT_158426"/>
<organism evidence="2 3">
    <name type="scientific">Lottia gigantea</name>
    <name type="common">Giant owl limpet</name>
    <dbReference type="NCBI Taxonomy" id="225164"/>
    <lineage>
        <taxon>Eukaryota</taxon>
        <taxon>Metazoa</taxon>
        <taxon>Spiralia</taxon>
        <taxon>Lophotrochozoa</taxon>
        <taxon>Mollusca</taxon>
        <taxon>Gastropoda</taxon>
        <taxon>Patellogastropoda</taxon>
        <taxon>Lottioidea</taxon>
        <taxon>Lottiidae</taxon>
        <taxon>Lottia</taxon>
    </lineage>
</organism>
<dbReference type="Proteomes" id="UP000030746">
    <property type="component" value="Unassembled WGS sequence"/>
</dbReference>
<dbReference type="EMBL" id="KB201037">
    <property type="protein sequence ID" value="ESO99341.1"/>
    <property type="molecule type" value="Genomic_DNA"/>
</dbReference>
<feature type="region of interest" description="Disordered" evidence="1">
    <location>
        <begin position="70"/>
        <end position="115"/>
    </location>
</feature>
<sequence>MHLKRSLYDINHYFSNPNPDLRKSISPIVDKKVLLFNGFRILFSDVYPLFEIKNVDEHIKKLIAREYEVDEADEADDEVDDEDDDEYEESDDEDEESDDEVDDEDDISDDYEENYPPITEQIDELEEEIASGQGITFLSDNNEELLNRLLVILAAMKEGHRSHRQYNEVNCILKRILS</sequence>
<proteinExistence type="predicted"/>
<dbReference type="GeneID" id="20237732"/>
<evidence type="ECO:0000313" key="2">
    <source>
        <dbReference type="EMBL" id="ESO99341.1"/>
    </source>
</evidence>
<gene>
    <name evidence="2" type="ORF">LOTGIDRAFT_158426</name>
</gene>
<evidence type="ECO:0000256" key="1">
    <source>
        <dbReference type="SAM" id="MobiDB-lite"/>
    </source>
</evidence>
<dbReference type="OrthoDB" id="6775587at2759"/>
<dbReference type="CTD" id="20237732"/>
<dbReference type="HOGENOM" id="CLU_049085_3_0_1"/>
<protein>
    <submittedName>
        <fullName evidence="2">Uncharacterized protein</fullName>
    </submittedName>
</protein>
<feature type="compositionally biased region" description="Acidic residues" evidence="1">
    <location>
        <begin position="70"/>
        <end position="113"/>
    </location>
</feature>